<keyword evidence="4 7" id="KW-0663">Pyridoxal phosphate</keyword>
<comment type="catalytic activity">
    <reaction evidence="6 9">
        <text>L-glutamate + H(+) = 4-aminobutanoate + CO2</text>
        <dbReference type="Rhea" id="RHEA:17785"/>
        <dbReference type="ChEBI" id="CHEBI:15378"/>
        <dbReference type="ChEBI" id="CHEBI:16526"/>
        <dbReference type="ChEBI" id="CHEBI:29985"/>
        <dbReference type="ChEBI" id="CHEBI:59888"/>
        <dbReference type="EC" id="4.1.1.15"/>
    </reaction>
</comment>
<keyword evidence="11" id="KW-1185">Reference proteome</keyword>
<dbReference type="Gene3D" id="4.10.280.50">
    <property type="match status" value="1"/>
</dbReference>
<dbReference type="InterPro" id="IPR015424">
    <property type="entry name" value="PyrdxlP-dep_Trfase"/>
</dbReference>
<dbReference type="Gene3D" id="3.40.640.10">
    <property type="entry name" value="Type I PLP-dependent aspartate aminotransferase-like (Major domain)"/>
    <property type="match status" value="1"/>
</dbReference>
<dbReference type="InterPro" id="IPR010107">
    <property type="entry name" value="Glutamate_decarboxylase"/>
</dbReference>
<dbReference type="Pfam" id="PF00282">
    <property type="entry name" value="Pyridoxal_deC"/>
    <property type="match status" value="1"/>
</dbReference>
<reference evidence="10" key="1">
    <citation type="journal article" date="2021" name="Open Biol.">
        <title>Shared evolutionary footprints suggest mitochondrial oxidative damage underlies multiple complex I losses in fungi.</title>
        <authorList>
            <person name="Schikora-Tamarit M.A."/>
            <person name="Marcet-Houben M."/>
            <person name="Nosek J."/>
            <person name="Gabaldon T."/>
        </authorList>
    </citation>
    <scope>NUCLEOTIDE SEQUENCE</scope>
    <source>
        <strain evidence="10">CBS6341</strain>
    </source>
</reference>
<dbReference type="PANTHER" id="PTHR43321:SF3">
    <property type="entry name" value="GLUTAMATE DECARBOXYLASE"/>
    <property type="match status" value="1"/>
</dbReference>
<accession>A0A9P8T546</accession>
<reference evidence="10" key="2">
    <citation type="submission" date="2021-01" db="EMBL/GenBank/DDBJ databases">
        <authorList>
            <person name="Schikora-Tamarit M.A."/>
        </authorList>
    </citation>
    <scope>NUCLEOTIDE SEQUENCE</scope>
    <source>
        <strain evidence="10">CBS6341</strain>
    </source>
</reference>
<comment type="cofactor">
    <cofactor evidence="1 7 8">
        <name>pyridoxal 5'-phosphate</name>
        <dbReference type="ChEBI" id="CHEBI:597326"/>
    </cofactor>
</comment>
<evidence type="ECO:0000313" key="10">
    <source>
        <dbReference type="EMBL" id="KAH3666421.1"/>
    </source>
</evidence>
<dbReference type="GO" id="GO:0006538">
    <property type="term" value="P:L-glutamate catabolic process"/>
    <property type="evidence" value="ECO:0007669"/>
    <property type="project" value="TreeGrafter"/>
</dbReference>
<dbReference type="EC" id="4.1.1.15" evidence="3 9"/>
<evidence type="ECO:0000313" key="11">
    <source>
        <dbReference type="Proteomes" id="UP000769528"/>
    </source>
</evidence>
<dbReference type="GO" id="GO:0005829">
    <property type="term" value="C:cytosol"/>
    <property type="evidence" value="ECO:0007669"/>
    <property type="project" value="TreeGrafter"/>
</dbReference>
<dbReference type="Gene3D" id="3.90.1150.160">
    <property type="match status" value="1"/>
</dbReference>
<keyword evidence="9" id="KW-0210">Decarboxylase</keyword>
<dbReference type="GO" id="GO:0030170">
    <property type="term" value="F:pyridoxal phosphate binding"/>
    <property type="evidence" value="ECO:0007669"/>
    <property type="project" value="InterPro"/>
</dbReference>
<evidence type="ECO:0000256" key="5">
    <source>
        <dbReference type="ARBA" id="ARBA00023239"/>
    </source>
</evidence>
<dbReference type="EMBL" id="JAEUBF010001445">
    <property type="protein sequence ID" value="KAH3666421.1"/>
    <property type="molecule type" value="Genomic_DNA"/>
</dbReference>
<evidence type="ECO:0000256" key="2">
    <source>
        <dbReference type="ARBA" id="ARBA00009533"/>
    </source>
</evidence>
<proteinExistence type="inferred from homology"/>
<dbReference type="PANTHER" id="PTHR43321">
    <property type="entry name" value="GLUTAMATE DECARBOXYLASE"/>
    <property type="match status" value="1"/>
</dbReference>
<gene>
    <name evidence="10" type="ORF">WICMUC_005689</name>
</gene>
<evidence type="ECO:0000256" key="6">
    <source>
        <dbReference type="ARBA" id="ARBA00048868"/>
    </source>
</evidence>
<dbReference type="AlphaFoldDB" id="A0A9P8T546"/>
<sequence length="545" mass="61232">MLTKLVDPDQLEDTVLSESHYHNRGHGLSTDEEFVSINKYQIPQKGLSEATTYSILHDNLSLDGNPTLNLASFVNTFSTQQVRELIAENISKNLADADEYPTLVDLAQRDVSILGKLWNADSDEKPTGTATTGSSEAIMLGGLALKKRWQAKRKAEGKDAYRPNIIMGSNAQVALEKFARYFDVEARLIPVSPASDHVLDVSKIEEQVDENTIGIFVILGSTYTGTFENVLKVSDLLDDIQKRKGFDVPIHVDGASGAFVAPFVFPDLKWDFRVKRVHSINTSGHKFGLTTAGLGWIIWRDASYLPQELIFKLRYLGSVEESYNLNFSRPGFQVIHQYYNFIHLGFKGYKSIHSKSLANARILSNSLEKSQYFEVVSNIHRKKGVLTYDKPQIDDNIKIQGKDANEFNEGLPVVAFRLSREFRKQYPNIPQAFISTLLRKQGWIIPNYPLPTSESHTEILRVVVRIELTADLLNRLIKDIIQAVEVLIKAESLYGAASHATAGSAEQRNFLYQLLSSIASNGDDYNEDAKKEHLKHHHSTFKGTC</sequence>
<dbReference type="InterPro" id="IPR002129">
    <property type="entry name" value="PyrdxlP-dep_de-COase"/>
</dbReference>
<name>A0A9P8T546_9ASCO</name>
<dbReference type="Proteomes" id="UP000769528">
    <property type="component" value="Unassembled WGS sequence"/>
</dbReference>
<dbReference type="NCBIfam" id="TIGR01788">
    <property type="entry name" value="Glu-decarb-GAD"/>
    <property type="match status" value="1"/>
</dbReference>
<keyword evidence="5 8" id="KW-0456">Lyase</keyword>
<feature type="modified residue" description="N6-(pyridoxal phosphate)lysine" evidence="7">
    <location>
        <position position="286"/>
    </location>
</feature>
<evidence type="ECO:0000256" key="9">
    <source>
        <dbReference type="RuleBase" id="RU361171"/>
    </source>
</evidence>
<dbReference type="SUPFAM" id="SSF53383">
    <property type="entry name" value="PLP-dependent transferases"/>
    <property type="match status" value="1"/>
</dbReference>
<dbReference type="FunFam" id="3.40.640.10:FF:000017">
    <property type="entry name" value="Glutamate decarboxylase"/>
    <property type="match status" value="1"/>
</dbReference>
<protein>
    <recommendedName>
        <fullName evidence="3 9">Glutamate decarboxylase</fullName>
        <ecNumber evidence="3 9">4.1.1.15</ecNumber>
    </recommendedName>
</protein>
<comment type="similarity">
    <text evidence="2 8">Belongs to the group II decarboxylase family.</text>
</comment>
<dbReference type="OrthoDB" id="5152799at2759"/>
<evidence type="ECO:0000256" key="8">
    <source>
        <dbReference type="RuleBase" id="RU000382"/>
    </source>
</evidence>
<organism evidence="10 11">
    <name type="scientific">Wickerhamomyces mucosus</name>
    <dbReference type="NCBI Taxonomy" id="1378264"/>
    <lineage>
        <taxon>Eukaryota</taxon>
        <taxon>Fungi</taxon>
        <taxon>Dikarya</taxon>
        <taxon>Ascomycota</taxon>
        <taxon>Saccharomycotina</taxon>
        <taxon>Saccharomycetes</taxon>
        <taxon>Phaffomycetales</taxon>
        <taxon>Wickerhamomycetaceae</taxon>
        <taxon>Wickerhamomyces</taxon>
    </lineage>
</organism>
<dbReference type="GO" id="GO:0004351">
    <property type="term" value="F:glutamate decarboxylase activity"/>
    <property type="evidence" value="ECO:0007669"/>
    <property type="project" value="UniProtKB-EC"/>
</dbReference>
<evidence type="ECO:0000256" key="7">
    <source>
        <dbReference type="PIRSR" id="PIRSR602129-50"/>
    </source>
</evidence>
<evidence type="ECO:0000256" key="4">
    <source>
        <dbReference type="ARBA" id="ARBA00022898"/>
    </source>
</evidence>
<dbReference type="InterPro" id="IPR015421">
    <property type="entry name" value="PyrdxlP-dep_Trfase_major"/>
</dbReference>
<comment type="caution">
    <text evidence="10">The sequence shown here is derived from an EMBL/GenBank/DDBJ whole genome shotgun (WGS) entry which is preliminary data.</text>
</comment>
<evidence type="ECO:0000256" key="3">
    <source>
        <dbReference type="ARBA" id="ARBA00012421"/>
    </source>
</evidence>
<evidence type="ECO:0000256" key="1">
    <source>
        <dbReference type="ARBA" id="ARBA00001933"/>
    </source>
</evidence>